<sequence>MAKFDLECFYFEESSRELEEEEPLDMLADEKVQETNDLAASLVYTSIPPMESCLQLELPSQHYILYKLDPKSSMRTIVIKTHLWCSLPHFMGENYSSMSIYLRQAEDYNSIQRVGAISKRSSFVAICQREEYL</sequence>
<dbReference type="EMBL" id="JXTB01000010">
    <property type="protein sequence ID" value="PON78132.1"/>
    <property type="molecule type" value="Genomic_DNA"/>
</dbReference>
<protein>
    <submittedName>
        <fullName evidence="1">Uncharacterized protein</fullName>
    </submittedName>
</protein>
<comment type="caution">
    <text evidence="1">The sequence shown here is derived from an EMBL/GenBank/DDBJ whole genome shotgun (WGS) entry which is preliminary data.</text>
</comment>
<organism evidence="1 2">
    <name type="scientific">Parasponia andersonii</name>
    <name type="common">Sponia andersonii</name>
    <dbReference type="NCBI Taxonomy" id="3476"/>
    <lineage>
        <taxon>Eukaryota</taxon>
        <taxon>Viridiplantae</taxon>
        <taxon>Streptophyta</taxon>
        <taxon>Embryophyta</taxon>
        <taxon>Tracheophyta</taxon>
        <taxon>Spermatophyta</taxon>
        <taxon>Magnoliopsida</taxon>
        <taxon>eudicotyledons</taxon>
        <taxon>Gunneridae</taxon>
        <taxon>Pentapetalae</taxon>
        <taxon>rosids</taxon>
        <taxon>fabids</taxon>
        <taxon>Rosales</taxon>
        <taxon>Cannabaceae</taxon>
        <taxon>Parasponia</taxon>
    </lineage>
</organism>
<dbReference type="AlphaFoldDB" id="A0A2P5DXW1"/>
<accession>A0A2P5DXW1</accession>
<name>A0A2P5DXW1_PARAD</name>
<evidence type="ECO:0000313" key="2">
    <source>
        <dbReference type="Proteomes" id="UP000237105"/>
    </source>
</evidence>
<evidence type="ECO:0000313" key="1">
    <source>
        <dbReference type="EMBL" id="PON78132.1"/>
    </source>
</evidence>
<keyword evidence="2" id="KW-1185">Reference proteome</keyword>
<gene>
    <name evidence="1" type="ORF">PanWU01x14_021140</name>
</gene>
<proteinExistence type="predicted"/>
<reference evidence="2" key="1">
    <citation type="submission" date="2016-06" db="EMBL/GenBank/DDBJ databases">
        <title>Parallel loss of symbiosis genes in relatives of nitrogen-fixing non-legume Parasponia.</title>
        <authorList>
            <person name="Van Velzen R."/>
            <person name="Holmer R."/>
            <person name="Bu F."/>
            <person name="Rutten L."/>
            <person name="Van Zeijl A."/>
            <person name="Liu W."/>
            <person name="Santuari L."/>
            <person name="Cao Q."/>
            <person name="Sharma T."/>
            <person name="Shen D."/>
            <person name="Roswanjaya Y."/>
            <person name="Wardhani T."/>
            <person name="Kalhor M.S."/>
            <person name="Jansen J."/>
            <person name="Van den Hoogen J."/>
            <person name="Gungor B."/>
            <person name="Hartog M."/>
            <person name="Hontelez J."/>
            <person name="Verver J."/>
            <person name="Yang W.-C."/>
            <person name="Schijlen E."/>
            <person name="Repin R."/>
            <person name="Schilthuizen M."/>
            <person name="Schranz E."/>
            <person name="Heidstra R."/>
            <person name="Miyata K."/>
            <person name="Fedorova E."/>
            <person name="Kohlen W."/>
            <person name="Bisseling T."/>
            <person name="Smit S."/>
            <person name="Geurts R."/>
        </authorList>
    </citation>
    <scope>NUCLEOTIDE SEQUENCE [LARGE SCALE GENOMIC DNA]</scope>
    <source>
        <strain evidence="2">cv. WU1-14</strain>
    </source>
</reference>
<dbReference type="Proteomes" id="UP000237105">
    <property type="component" value="Unassembled WGS sequence"/>
</dbReference>